<feature type="domain" description="Amidohydrolase-related" evidence="1">
    <location>
        <begin position="278"/>
        <end position="369"/>
    </location>
</feature>
<dbReference type="AlphaFoldDB" id="A0A8J7IIR6"/>
<dbReference type="NCBIfam" id="NF011987">
    <property type="entry name" value="PRK15446.2-3"/>
    <property type="match status" value="1"/>
</dbReference>
<reference evidence="2" key="1">
    <citation type="submission" date="2020-10" db="EMBL/GenBank/DDBJ databases">
        <title>Paenihalocynthiibacter styelae gen. nov., sp. nov., isolated from stalked sea squirt Styela clava.</title>
        <authorList>
            <person name="Kim Y.-O."/>
            <person name="Yoon J.-H."/>
        </authorList>
    </citation>
    <scope>NUCLEOTIDE SEQUENCE</scope>
    <source>
        <strain evidence="2">MYP1-1</strain>
    </source>
</reference>
<dbReference type="InterPro" id="IPR051781">
    <property type="entry name" value="Metallo-dep_Hydrolase"/>
</dbReference>
<dbReference type="Pfam" id="PF01979">
    <property type="entry name" value="Amidohydro_1"/>
    <property type="match status" value="1"/>
</dbReference>
<dbReference type="InterPro" id="IPR011059">
    <property type="entry name" value="Metal-dep_hydrolase_composite"/>
</dbReference>
<accession>A0A8J7IIR6</accession>
<dbReference type="SUPFAM" id="SSF51556">
    <property type="entry name" value="Metallo-dependent hydrolases"/>
    <property type="match status" value="1"/>
</dbReference>
<proteinExistence type="predicted"/>
<dbReference type="InterPro" id="IPR032466">
    <property type="entry name" value="Metal_Hydrolase"/>
</dbReference>
<evidence type="ECO:0000313" key="3">
    <source>
        <dbReference type="Proteomes" id="UP000640583"/>
    </source>
</evidence>
<dbReference type="PANTHER" id="PTHR43135">
    <property type="entry name" value="ALPHA-D-RIBOSE 1-METHYLPHOSPHONATE 5-TRIPHOSPHATE DIPHOSPHATASE"/>
    <property type="match status" value="1"/>
</dbReference>
<organism evidence="2 3">
    <name type="scientific">Halocynthiibacter styelae</name>
    <dbReference type="NCBI Taxonomy" id="2761955"/>
    <lineage>
        <taxon>Bacteria</taxon>
        <taxon>Pseudomonadati</taxon>
        <taxon>Pseudomonadota</taxon>
        <taxon>Alphaproteobacteria</taxon>
        <taxon>Rhodobacterales</taxon>
        <taxon>Paracoccaceae</taxon>
        <taxon>Halocynthiibacter</taxon>
    </lineage>
</organism>
<dbReference type="PANTHER" id="PTHR43135:SF3">
    <property type="entry name" value="ALPHA-D-RIBOSE 1-METHYLPHOSPHONATE 5-TRIPHOSPHATE DIPHOSPHATASE"/>
    <property type="match status" value="1"/>
</dbReference>
<dbReference type="NCBIfam" id="NF011990">
    <property type="entry name" value="PRK15446.2-6"/>
    <property type="match status" value="1"/>
</dbReference>
<comment type="caution">
    <text evidence="2">The sequence shown here is derived from an EMBL/GenBank/DDBJ whole genome shotgun (WGS) entry which is preliminary data.</text>
</comment>
<dbReference type="EMBL" id="JADCKQ010000004">
    <property type="protein sequence ID" value="MBI1493493.1"/>
    <property type="molecule type" value="Genomic_DNA"/>
</dbReference>
<dbReference type="Proteomes" id="UP000640583">
    <property type="component" value="Unassembled WGS sequence"/>
</dbReference>
<dbReference type="Gene3D" id="2.30.40.10">
    <property type="entry name" value="Urease, subunit C, domain 1"/>
    <property type="match status" value="1"/>
</dbReference>
<dbReference type="Gene3D" id="3.20.20.140">
    <property type="entry name" value="Metal-dependent hydrolases"/>
    <property type="match status" value="1"/>
</dbReference>
<evidence type="ECO:0000313" key="2">
    <source>
        <dbReference type="EMBL" id="MBI1493493.1"/>
    </source>
</evidence>
<dbReference type="GO" id="GO:0016810">
    <property type="term" value="F:hydrolase activity, acting on carbon-nitrogen (but not peptide) bonds"/>
    <property type="evidence" value="ECO:0007669"/>
    <property type="project" value="InterPro"/>
</dbReference>
<dbReference type="GO" id="GO:0019700">
    <property type="term" value="P:organic phosphonate catabolic process"/>
    <property type="evidence" value="ECO:0007669"/>
    <property type="project" value="InterPro"/>
</dbReference>
<dbReference type="SUPFAM" id="SSF51338">
    <property type="entry name" value="Composite domain of metallo-dependent hydrolases"/>
    <property type="match status" value="1"/>
</dbReference>
<protein>
    <submittedName>
        <fullName evidence="2">Alpha-D-ribose 1-methylphosphonate 5-triphosphate diphosphatase</fullName>
    </submittedName>
</protein>
<name>A0A8J7IIR6_9RHOB</name>
<keyword evidence="3" id="KW-1185">Reference proteome</keyword>
<dbReference type="RefSeq" id="WP_228848322.1">
    <property type="nucleotide sequence ID" value="NZ_JADCKQ010000004.1"/>
</dbReference>
<dbReference type="PIRSF" id="PIRSF038971">
    <property type="entry name" value="PhnM"/>
    <property type="match status" value="1"/>
</dbReference>
<dbReference type="InterPro" id="IPR012696">
    <property type="entry name" value="PhnM"/>
</dbReference>
<dbReference type="InterPro" id="IPR006680">
    <property type="entry name" value="Amidohydro-rel"/>
</dbReference>
<sequence>MTDYLPSVRLTGANVLRDGEMQKRSVAIADGVFTRGPLPEVDLTGYVILPGIIDLHGDAFERHMAPRASAPFPARPALKSAARDAAANGVTTAWFAQSWSWEGGWRSPEFALEILQAHRDVKDNLPVDIRVQIRCETHTVDYADQLLQAVRDFDIDYVIFNNHLPEAVEMTRERPVVFADWAARHGRSPEEHLACVNKALEGTSQVPRYLCRLAAAFDQGHIAYGSHDDPDGETRERFRMIGAQISEFPTTVEAAQAARAMGDPVIMGAPNVVRGGSQSGNIAAEKLIRQGLCDALVSDYYYPALAQAAWRLVDQGTMQLPAAWGLISQNPAEILGLHDRGVIAPGKRADLLVIHEESREIEAVISGGRFASLTGEAGRRFMNGSRTMSLAAE</sequence>
<evidence type="ECO:0000259" key="1">
    <source>
        <dbReference type="Pfam" id="PF01979"/>
    </source>
</evidence>
<gene>
    <name evidence="2" type="ORF">H1D41_07605</name>
</gene>